<organism evidence="1 2">
    <name type="scientific">Agrobacterium deltaense Zutra 3/1</name>
    <dbReference type="NCBI Taxonomy" id="1183427"/>
    <lineage>
        <taxon>Bacteria</taxon>
        <taxon>Pseudomonadati</taxon>
        <taxon>Pseudomonadota</taxon>
        <taxon>Alphaproteobacteria</taxon>
        <taxon>Hyphomicrobiales</taxon>
        <taxon>Rhizobiaceae</taxon>
        <taxon>Rhizobium/Agrobacterium group</taxon>
        <taxon>Agrobacterium</taxon>
    </lineage>
</organism>
<reference evidence="1 2" key="1">
    <citation type="submission" date="2016-01" db="EMBL/GenBank/DDBJ databases">
        <authorList>
            <person name="Oliw E.H."/>
        </authorList>
    </citation>
    <scope>NUCLEOTIDE SEQUENCE [LARGE SCALE GENOMIC DNA]</scope>
    <source>
        <strain evidence="1 2">Zutra 3-1</strain>
    </source>
</reference>
<sequence length="40" mass="4350">MSTSPGSMDAAGCMFLVVRDVSFFRHSGLEPESSNRVSTR</sequence>
<proteinExistence type="predicted"/>
<dbReference type="EMBL" id="FBWG01000042">
    <property type="protein sequence ID" value="CUX57586.1"/>
    <property type="molecule type" value="Genomic_DNA"/>
</dbReference>
<accession>A0A1S7RU04</accession>
<gene>
    <name evidence="1" type="ORF">AGR7C_Lc30013</name>
</gene>
<dbReference type="AlphaFoldDB" id="A0A1S7RU04"/>
<dbReference type="Proteomes" id="UP000191987">
    <property type="component" value="Unassembled WGS sequence"/>
</dbReference>
<evidence type="ECO:0000313" key="2">
    <source>
        <dbReference type="Proteomes" id="UP000191987"/>
    </source>
</evidence>
<name>A0A1S7RU04_9HYPH</name>
<evidence type="ECO:0000313" key="1">
    <source>
        <dbReference type="EMBL" id="CUX57586.1"/>
    </source>
</evidence>
<protein>
    <submittedName>
        <fullName evidence="1">Uncharacterized protein</fullName>
    </submittedName>
</protein>